<feature type="binding site" evidence="7">
    <location>
        <position position="78"/>
    </location>
    <ligand>
        <name>S-adenosyl-L-methionine</name>
        <dbReference type="ChEBI" id="CHEBI:59789"/>
    </ligand>
</feature>
<comment type="subcellular location">
    <subcellularLocation>
        <location evidence="7">Cytoplasm</location>
    </subcellularLocation>
</comment>
<keyword evidence="3 7" id="KW-0698">rRNA processing</keyword>
<dbReference type="InterPro" id="IPR029063">
    <property type="entry name" value="SAM-dependent_MTases_sf"/>
</dbReference>
<evidence type="ECO:0000313" key="9">
    <source>
        <dbReference type="Proteomes" id="UP000195305"/>
    </source>
</evidence>
<feature type="binding site" evidence="7">
    <location>
        <begin position="32"/>
        <end position="34"/>
    </location>
    <ligand>
        <name>S-adenosyl-L-methionine</name>
        <dbReference type="ChEBI" id="CHEBI:59789"/>
    </ligand>
</feature>
<keyword evidence="4 7" id="KW-0489">Methyltransferase</keyword>
<dbReference type="Proteomes" id="UP000195305">
    <property type="component" value="Unassembled WGS sequence"/>
</dbReference>
<name>A0A1Y4T569_9FIRM</name>
<keyword evidence="2 7" id="KW-0963">Cytoplasm</keyword>
<dbReference type="OrthoDB" id="9806637at2"/>
<dbReference type="SUPFAM" id="SSF81799">
    <property type="entry name" value="Putative methyltransferase TM0872, insert domain"/>
    <property type="match status" value="1"/>
</dbReference>
<dbReference type="Pfam" id="PF01795">
    <property type="entry name" value="Methyltransf_5"/>
    <property type="match status" value="1"/>
</dbReference>
<organism evidence="8 9">
    <name type="scientific">Massilimicrobiota timonensis</name>
    <dbReference type="NCBI Taxonomy" id="1776392"/>
    <lineage>
        <taxon>Bacteria</taxon>
        <taxon>Bacillati</taxon>
        <taxon>Bacillota</taxon>
        <taxon>Erysipelotrichia</taxon>
        <taxon>Erysipelotrichales</taxon>
        <taxon>Erysipelotrichaceae</taxon>
        <taxon>Massilimicrobiota</taxon>
    </lineage>
</organism>
<dbReference type="GO" id="GO:0071424">
    <property type="term" value="F:rRNA (cytosine-N4-)-methyltransferase activity"/>
    <property type="evidence" value="ECO:0007669"/>
    <property type="project" value="UniProtKB-UniRule"/>
</dbReference>
<evidence type="ECO:0000256" key="2">
    <source>
        <dbReference type="ARBA" id="ARBA00022490"/>
    </source>
</evidence>
<dbReference type="Gene3D" id="3.40.50.150">
    <property type="entry name" value="Vaccinia Virus protein VP39"/>
    <property type="match status" value="1"/>
</dbReference>
<dbReference type="GO" id="GO:0070475">
    <property type="term" value="P:rRNA base methylation"/>
    <property type="evidence" value="ECO:0007669"/>
    <property type="project" value="UniProtKB-UniRule"/>
</dbReference>
<evidence type="ECO:0000256" key="6">
    <source>
        <dbReference type="ARBA" id="ARBA00022691"/>
    </source>
</evidence>
<dbReference type="InterPro" id="IPR023397">
    <property type="entry name" value="SAM-dep_MeTrfase_MraW_recog"/>
</dbReference>
<reference evidence="8 9" key="1">
    <citation type="journal article" date="2018" name="BMC Genomics">
        <title>Whole genome sequencing and function prediction of 133 gut anaerobes isolated from chicken caecum in pure cultures.</title>
        <authorList>
            <person name="Medvecky M."/>
            <person name="Cejkova D."/>
            <person name="Polansky O."/>
            <person name="Karasova D."/>
            <person name="Kubasova T."/>
            <person name="Cizek A."/>
            <person name="Rychlik I."/>
        </authorList>
    </citation>
    <scope>NUCLEOTIDE SEQUENCE [LARGE SCALE GENOMIC DNA]</scope>
    <source>
        <strain evidence="8 9">An13</strain>
    </source>
</reference>
<dbReference type="HAMAP" id="MF_01007">
    <property type="entry name" value="16SrRNA_methyltr_H"/>
    <property type="match status" value="1"/>
</dbReference>
<keyword evidence="6 7" id="KW-0949">S-adenosyl-L-methionine</keyword>
<evidence type="ECO:0000256" key="7">
    <source>
        <dbReference type="HAMAP-Rule" id="MF_01007"/>
    </source>
</evidence>
<evidence type="ECO:0000256" key="4">
    <source>
        <dbReference type="ARBA" id="ARBA00022603"/>
    </source>
</evidence>
<dbReference type="InterPro" id="IPR002903">
    <property type="entry name" value="RsmH"/>
</dbReference>
<dbReference type="PANTHER" id="PTHR11265">
    <property type="entry name" value="S-ADENOSYL-METHYLTRANSFERASE MRAW"/>
    <property type="match status" value="1"/>
</dbReference>
<dbReference type="PANTHER" id="PTHR11265:SF0">
    <property type="entry name" value="12S RRNA N4-METHYLCYTIDINE METHYLTRANSFERASE"/>
    <property type="match status" value="1"/>
</dbReference>
<comment type="caution">
    <text evidence="8">The sequence shown here is derived from an EMBL/GenBank/DDBJ whole genome shotgun (WGS) entry which is preliminary data.</text>
</comment>
<keyword evidence="9" id="KW-1185">Reference proteome</keyword>
<dbReference type="FunFam" id="1.10.150.170:FF:000001">
    <property type="entry name" value="Ribosomal RNA small subunit methyltransferase H"/>
    <property type="match status" value="1"/>
</dbReference>
<comment type="similarity">
    <text evidence="1 7">Belongs to the methyltransferase superfamily. RsmH family.</text>
</comment>
<comment type="catalytic activity">
    <reaction evidence="7">
        <text>cytidine(1402) in 16S rRNA + S-adenosyl-L-methionine = N(4)-methylcytidine(1402) in 16S rRNA + S-adenosyl-L-homocysteine + H(+)</text>
        <dbReference type="Rhea" id="RHEA:42928"/>
        <dbReference type="Rhea" id="RHEA-COMP:10286"/>
        <dbReference type="Rhea" id="RHEA-COMP:10287"/>
        <dbReference type="ChEBI" id="CHEBI:15378"/>
        <dbReference type="ChEBI" id="CHEBI:57856"/>
        <dbReference type="ChEBI" id="CHEBI:59789"/>
        <dbReference type="ChEBI" id="CHEBI:74506"/>
        <dbReference type="ChEBI" id="CHEBI:82748"/>
        <dbReference type="EC" id="2.1.1.199"/>
    </reaction>
</comment>
<dbReference type="AlphaFoldDB" id="A0A1Y4T569"/>
<dbReference type="NCBIfam" id="TIGR00006">
    <property type="entry name" value="16S rRNA (cytosine(1402)-N(4))-methyltransferase RsmH"/>
    <property type="match status" value="1"/>
</dbReference>
<dbReference type="GO" id="GO:0005737">
    <property type="term" value="C:cytoplasm"/>
    <property type="evidence" value="ECO:0007669"/>
    <property type="project" value="UniProtKB-SubCell"/>
</dbReference>
<dbReference type="EC" id="2.1.1.199" evidence="7"/>
<dbReference type="PIRSF" id="PIRSF004486">
    <property type="entry name" value="MraW"/>
    <property type="match status" value="1"/>
</dbReference>
<accession>A0A1Y4T569</accession>
<feature type="binding site" evidence="7">
    <location>
        <position position="99"/>
    </location>
    <ligand>
        <name>S-adenosyl-L-methionine</name>
        <dbReference type="ChEBI" id="CHEBI:59789"/>
    </ligand>
</feature>
<sequence>MFHHISVLLQETIDGLNIKEDGIYVDCTLGGGGHSQEILKRLTTGHLYCFDQDQTAIAAAQERLAQISDRFTIIYANFKNLKEELAKRGVGHVDGFVFDLGVSSPQFDDGERGFSYNYDARLDMRMDQNQKISAYELVNQAPVSDLITWLYKYSDEKFAKQIARAIARHREQKPIETTFELVDIIKEAIPAPARRKGGHPAKRTFQALRIAVNDELNVFEQALNDALTLLNVHGRIAVITFHSLEDKICKYTFQEVTKQPDLPRGMPVVPEYLKPRFKKITKKPIVASDEELLENHRSHSAKLRIIERIYEDEK</sequence>
<evidence type="ECO:0000313" key="8">
    <source>
        <dbReference type="EMBL" id="OUQ36391.1"/>
    </source>
</evidence>
<feature type="binding site" evidence="7">
    <location>
        <position position="51"/>
    </location>
    <ligand>
        <name>S-adenosyl-L-methionine</name>
        <dbReference type="ChEBI" id="CHEBI:59789"/>
    </ligand>
</feature>
<gene>
    <name evidence="7" type="primary">rsmH</name>
    <name evidence="8" type="ORF">B5E75_00940</name>
</gene>
<comment type="function">
    <text evidence="7">Specifically methylates the N4 position of cytidine in position 1402 (C1402) of 16S rRNA.</text>
</comment>
<dbReference type="Gene3D" id="1.10.150.170">
    <property type="entry name" value="Putative methyltransferase TM0872, insert domain"/>
    <property type="match status" value="1"/>
</dbReference>
<dbReference type="SUPFAM" id="SSF53335">
    <property type="entry name" value="S-adenosyl-L-methionine-dependent methyltransferases"/>
    <property type="match status" value="1"/>
</dbReference>
<keyword evidence="5 7" id="KW-0808">Transferase</keyword>
<evidence type="ECO:0000256" key="1">
    <source>
        <dbReference type="ARBA" id="ARBA00010396"/>
    </source>
</evidence>
<dbReference type="EMBL" id="NFLJ01000002">
    <property type="protein sequence ID" value="OUQ36391.1"/>
    <property type="molecule type" value="Genomic_DNA"/>
</dbReference>
<dbReference type="RefSeq" id="WP_087356944.1">
    <property type="nucleotide sequence ID" value="NZ_NFLJ01000002.1"/>
</dbReference>
<feature type="binding site" evidence="7">
    <location>
        <position position="106"/>
    </location>
    <ligand>
        <name>S-adenosyl-L-methionine</name>
        <dbReference type="ChEBI" id="CHEBI:59789"/>
    </ligand>
</feature>
<proteinExistence type="inferred from homology"/>
<evidence type="ECO:0000256" key="3">
    <source>
        <dbReference type="ARBA" id="ARBA00022552"/>
    </source>
</evidence>
<evidence type="ECO:0000256" key="5">
    <source>
        <dbReference type="ARBA" id="ARBA00022679"/>
    </source>
</evidence>
<protein>
    <recommendedName>
        <fullName evidence="7">Ribosomal RNA small subunit methyltransferase H</fullName>
        <ecNumber evidence="7">2.1.1.199</ecNumber>
    </recommendedName>
    <alternativeName>
        <fullName evidence="7">16S rRNA m(4)C1402 methyltransferase</fullName>
    </alternativeName>
    <alternativeName>
        <fullName evidence="7">rRNA (cytosine-N(4)-)-methyltransferase RsmH</fullName>
    </alternativeName>
</protein>